<reference evidence="2" key="1">
    <citation type="submission" date="2021-07" db="EMBL/GenBank/DDBJ databases">
        <authorList>
            <person name="Durling M."/>
        </authorList>
    </citation>
    <scope>NUCLEOTIDE SEQUENCE</scope>
</reference>
<feature type="compositionally biased region" description="Basic residues" evidence="1">
    <location>
        <begin position="604"/>
        <end position="614"/>
    </location>
</feature>
<feature type="compositionally biased region" description="Basic and acidic residues" evidence="1">
    <location>
        <begin position="176"/>
        <end position="195"/>
    </location>
</feature>
<comment type="caution">
    <text evidence="2">The sequence shown here is derived from an EMBL/GenBank/DDBJ whole genome shotgun (WGS) entry which is preliminary data.</text>
</comment>
<dbReference type="EMBL" id="CAJVRM010000043">
    <property type="protein sequence ID" value="CAG8972360.1"/>
    <property type="molecule type" value="Genomic_DNA"/>
</dbReference>
<sequence>MGRSRLNPLFYFNTIAAVGETVTIKVPNGGKYNWSIVQTSFDEPCHYLTGGFHPGIIAADPDKPNTTFFDFSFIVRNQQPIYYNFGEEFTCNQGMAAGVNTPSAQPAFKFRQAAIAATPSLNNAAAAAGARGSGFKGLTPSQVKIATPLIIVSVLLMAAGAIYYWRTRNRPRKSDTIAIDRPELEEGRSTQELDASRPPAELGLKSPRGYVYELSAEEARALRSKESVQQKRGIHRPSSTTMSPPETKTTTKSSSSPNLLDLPRDVRKKILLDVLLDPVSPKFEATTPPTSTNYPNYFAVTFVNRQLQREANDALAKSKALIIVSSNGDSYDKHLRVYGIPTVSTSRAAKLKHFAMRVHVTYPKKADKVVTSIIILSSELPNLSRLLRIHSLSLRHSDQFPINDEDTKKFPRMALKIRFGDGTGTTKDEQIALLKQMVFADRVGPITILKPADPSVRDILPGSTHTFIPSPSLPNNPMLVKRARDQWFRDTRKQDGNDQLEIYDWCIMHAIKATLAMNHSLAIARYELVRDLIHIFFDKNRFVGHPSMDFQLKIDMRENQAAVGLARSRKLVGESIKVTFTGAMMAGLNLSAVRDERGRECAKFRRRKGKGKNGKGKENGDGEEDKVLTSSMPSFEVRLLS</sequence>
<evidence type="ECO:0000313" key="2">
    <source>
        <dbReference type="EMBL" id="CAG8972360.1"/>
    </source>
</evidence>
<protein>
    <recommendedName>
        <fullName evidence="4">Phytocyanin domain-containing protein</fullName>
    </recommendedName>
</protein>
<feature type="region of interest" description="Disordered" evidence="1">
    <location>
        <begin position="176"/>
        <end position="204"/>
    </location>
</feature>
<evidence type="ECO:0000256" key="1">
    <source>
        <dbReference type="SAM" id="MobiDB-lite"/>
    </source>
</evidence>
<gene>
    <name evidence="2" type="ORF">HYALB_00005028</name>
</gene>
<organism evidence="2 3">
    <name type="scientific">Hymenoscyphus albidus</name>
    <dbReference type="NCBI Taxonomy" id="595503"/>
    <lineage>
        <taxon>Eukaryota</taxon>
        <taxon>Fungi</taxon>
        <taxon>Dikarya</taxon>
        <taxon>Ascomycota</taxon>
        <taxon>Pezizomycotina</taxon>
        <taxon>Leotiomycetes</taxon>
        <taxon>Helotiales</taxon>
        <taxon>Helotiaceae</taxon>
        <taxon>Hymenoscyphus</taxon>
    </lineage>
</organism>
<feature type="region of interest" description="Disordered" evidence="1">
    <location>
        <begin position="602"/>
        <end position="641"/>
    </location>
</feature>
<name>A0A9N9PY29_9HELO</name>
<proteinExistence type="predicted"/>
<keyword evidence="3" id="KW-1185">Reference proteome</keyword>
<feature type="region of interest" description="Disordered" evidence="1">
    <location>
        <begin position="222"/>
        <end position="260"/>
    </location>
</feature>
<accession>A0A9N9PY29</accession>
<feature type="compositionally biased region" description="Low complexity" evidence="1">
    <location>
        <begin position="237"/>
        <end position="257"/>
    </location>
</feature>
<dbReference type="Proteomes" id="UP000701801">
    <property type="component" value="Unassembled WGS sequence"/>
</dbReference>
<evidence type="ECO:0000313" key="3">
    <source>
        <dbReference type="Proteomes" id="UP000701801"/>
    </source>
</evidence>
<dbReference type="OrthoDB" id="3550663at2759"/>
<evidence type="ECO:0008006" key="4">
    <source>
        <dbReference type="Google" id="ProtNLM"/>
    </source>
</evidence>
<dbReference type="AlphaFoldDB" id="A0A9N9PY29"/>